<dbReference type="EMBL" id="JAWJWE010000038">
    <property type="protein sequence ID" value="KAK6623491.1"/>
    <property type="molecule type" value="Genomic_DNA"/>
</dbReference>
<gene>
    <name evidence="2" type="ORF">RUM43_009343</name>
</gene>
<organism evidence="2 3">
    <name type="scientific">Polyplax serrata</name>
    <name type="common">Common mouse louse</name>
    <dbReference type="NCBI Taxonomy" id="468196"/>
    <lineage>
        <taxon>Eukaryota</taxon>
        <taxon>Metazoa</taxon>
        <taxon>Ecdysozoa</taxon>
        <taxon>Arthropoda</taxon>
        <taxon>Hexapoda</taxon>
        <taxon>Insecta</taxon>
        <taxon>Pterygota</taxon>
        <taxon>Neoptera</taxon>
        <taxon>Paraneoptera</taxon>
        <taxon>Psocodea</taxon>
        <taxon>Troctomorpha</taxon>
        <taxon>Phthiraptera</taxon>
        <taxon>Anoplura</taxon>
        <taxon>Polyplacidae</taxon>
        <taxon>Polyplax</taxon>
    </lineage>
</organism>
<name>A0AAN8S143_POLSC</name>
<comment type="caution">
    <text evidence="2">The sequence shown here is derived from an EMBL/GenBank/DDBJ whole genome shotgun (WGS) entry which is preliminary data.</text>
</comment>
<proteinExistence type="predicted"/>
<protein>
    <submittedName>
        <fullName evidence="2">Uncharacterized protein</fullName>
    </submittedName>
</protein>
<feature type="compositionally biased region" description="Basic and acidic residues" evidence="1">
    <location>
        <begin position="60"/>
        <end position="73"/>
    </location>
</feature>
<evidence type="ECO:0000313" key="2">
    <source>
        <dbReference type="EMBL" id="KAK6623491.1"/>
    </source>
</evidence>
<dbReference type="AlphaFoldDB" id="A0AAN8S143"/>
<feature type="region of interest" description="Disordered" evidence="1">
    <location>
        <begin position="29"/>
        <end position="73"/>
    </location>
</feature>
<evidence type="ECO:0000313" key="3">
    <source>
        <dbReference type="Proteomes" id="UP001372834"/>
    </source>
</evidence>
<accession>A0AAN8S143</accession>
<reference evidence="2 3" key="1">
    <citation type="submission" date="2023-10" db="EMBL/GenBank/DDBJ databases">
        <title>Genomes of two closely related lineages of the louse Polyplax serrata with different host specificities.</title>
        <authorList>
            <person name="Martinu J."/>
            <person name="Tarabai H."/>
            <person name="Stefka J."/>
            <person name="Hypsa V."/>
        </authorList>
    </citation>
    <scope>NUCLEOTIDE SEQUENCE [LARGE SCALE GENOMIC DNA]</scope>
    <source>
        <strain evidence="2">HR10_N</strain>
    </source>
</reference>
<evidence type="ECO:0000256" key="1">
    <source>
        <dbReference type="SAM" id="MobiDB-lite"/>
    </source>
</evidence>
<sequence length="73" mass="8735">MSLHKCPIILVMYIITKVDDDGKWNRNRKRVSARRQEFQKGNLETINRNDGDDEEVEEKEGEKGDEEKMRRQK</sequence>
<dbReference type="Proteomes" id="UP001372834">
    <property type="component" value="Unassembled WGS sequence"/>
</dbReference>